<accession>A0ABR4DQL3</accession>
<feature type="compositionally biased region" description="Polar residues" evidence="1">
    <location>
        <begin position="243"/>
        <end position="254"/>
    </location>
</feature>
<gene>
    <name evidence="3" type="ORF">FJTKL_06239</name>
</gene>
<reference evidence="3 4" key="1">
    <citation type="submission" date="2024-03" db="EMBL/GenBank/DDBJ databases">
        <title>A high-quality draft genome sequence of Diaporthe vaccinii, a causative agent of upright dieback and viscid rot disease in cranberry plants.</title>
        <authorList>
            <person name="Sarrasin M."/>
            <person name="Lang B.F."/>
            <person name="Burger G."/>
        </authorList>
    </citation>
    <scope>NUCLEOTIDE SEQUENCE [LARGE SCALE GENOMIC DNA]</scope>
    <source>
        <strain evidence="3 4">IS7</strain>
    </source>
</reference>
<keyword evidence="2" id="KW-1133">Transmembrane helix</keyword>
<keyword evidence="4" id="KW-1185">Reference proteome</keyword>
<organism evidence="3 4">
    <name type="scientific">Diaporthe vaccinii</name>
    <dbReference type="NCBI Taxonomy" id="105482"/>
    <lineage>
        <taxon>Eukaryota</taxon>
        <taxon>Fungi</taxon>
        <taxon>Dikarya</taxon>
        <taxon>Ascomycota</taxon>
        <taxon>Pezizomycotina</taxon>
        <taxon>Sordariomycetes</taxon>
        <taxon>Sordariomycetidae</taxon>
        <taxon>Diaporthales</taxon>
        <taxon>Diaporthaceae</taxon>
        <taxon>Diaporthe</taxon>
        <taxon>Diaporthe eres species complex</taxon>
    </lineage>
</organism>
<protein>
    <submittedName>
        <fullName evidence="3">Uncharacterized protein</fullName>
    </submittedName>
</protein>
<evidence type="ECO:0000256" key="2">
    <source>
        <dbReference type="SAM" id="Phobius"/>
    </source>
</evidence>
<keyword evidence="2" id="KW-0812">Transmembrane</keyword>
<dbReference type="Proteomes" id="UP001600888">
    <property type="component" value="Unassembled WGS sequence"/>
</dbReference>
<dbReference type="EMBL" id="JBAWTH010000221">
    <property type="protein sequence ID" value="KAL2272683.1"/>
    <property type="molecule type" value="Genomic_DNA"/>
</dbReference>
<evidence type="ECO:0000313" key="3">
    <source>
        <dbReference type="EMBL" id="KAL2272683.1"/>
    </source>
</evidence>
<feature type="transmembrane region" description="Helical" evidence="2">
    <location>
        <begin position="358"/>
        <end position="376"/>
    </location>
</feature>
<feature type="transmembrane region" description="Helical" evidence="2">
    <location>
        <begin position="333"/>
        <end position="351"/>
    </location>
</feature>
<keyword evidence="2" id="KW-0472">Membrane</keyword>
<comment type="caution">
    <text evidence="3">The sequence shown here is derived from an EMBL/GenBank/DDBJ whole genome shotgun (WGS) entry which is preliminary data.</text>
</comment>
<evidence type="ECO:0000313" key="4">
    <source>
        <dbReference type="Proteomes" id="UP001600888"/>
    </source>
</evidence>
<feature type="compositionally biased region" description="Basic and acidic residues" evidence="1">
    <location>
        <begin position="271"/>
        <end position="282"/>
    </location>
</feature>
<feature type="compositionally biased region" description="Basic residues" evidence="1">
    <location>
        <begin position="257"/>
        <end position="270"/>
    </location>
</feature>
<name>A0ABR4DQL3_9PEZI</name>
<evidence type="ECO:0000256" key="1">
    <source>
        <dbReference type="SAM" id="MobiDB-lite"/>
    </source>
</evidence>
<feature type="region of interest" description="Disordered" evidence="1">
    <location>
        <begin position="239"/>
        <end position="297"/>
    </location>
</feature>
<sequence>MMDLSLGSIEETFKAFLSSSKVNHFLLYIPVCGIEQSASDPSQLEVALLVDFLDGCFHTNFMKAVRSEGFEVVTPFAQVSRYYGLCVLLSRKLNVSPAQHFIQKTFESLYAAGVFWNDTDKAVVAWDDINSQSPHLLLCSKEEIVVKANFSATDLQEQYELLKVIESTFAKLKAINDGFYDTRKRTICRGPVPHVRCTFSHWFNERLYIDDDKHFSPQQVHKNAVVALPYNFLEDTDEVISGDNKSGNRKNINSARKEKKRQYHKRLRDRKKAEVKDPRTETVEEQDSDTNTPLDTPCVETTTKLAVTFAPELQRPTRNVSEKLEHKAAKTDMTAWVVKIILILLWVQLCVLWKGMLIIEYLVVFWVGYFVGMQFSG</sequence>
<proteinExistence type="predicted"/>